<sequence length="192" mass="23112">MIEAFQNLTNIGWGNVVVIFLFLIVLIIGLLQSLRYIHDFFGIETKQTLKEKKRDEDIKDFKQKIDDLKQEIKELRKNDKQFVDNRVHDREQSFEIQKNLMDNLSAMSNVLSEIKVDILEEKMERKRWNILNLADEIRHNSCYVDRERYENVFRDYDDYEKIIKELNRTNGFVEESIKFIRAKYNQEILGAD</sequence>
<feature type="coiled-coil region" evidence="1">
    <location>
        <begin position="51"/>
        <end position="85"/>
    </location>
</feature>
<evidence type="ECO:0000256" key="2">
    <source>
        <dbReference type="SAM" id="Phobius"/>
    </source>
</evidence>
<keyword evidence="2" id="KW-0812">Transmembrane</keyword>
<organism evidence="3">
    <name type="scientific">virus sp. ctmTa7</name>
    <dbReference type="NCBI Taxonomy" id="2828255"/>
    <lineage>
        <taxon>Viruses</taxon>
    </lineage>
</organism>
<proteinExistence type="predicted"/>
<accession>A0A8S5RCK6</accession>
<feature type="coiled-coil region" evidence="1">
    <location>
        <begin position="116"/>
        <end position="169"/>
    </location>
</feature>
<keyword evidence="2" id="KW-1133">Transmembrane helix</keyword>
<keyword evidence="1" id="KW-0175">Coiled coil</keyword>
<reference evidence="3" key="1">
    <citation type="journal article" date="2021" name="Proc. Natl. Acad. Sci. U.S.A.">
        <title>A Catalog of Tens of Thousands of Viruses from Human Metagenomes Reveals Hidden Associations with Chronic Diseases.</title>
        <authorList>
            <person name="Tisza M.J."/>
            <person name="Buck C.B."/>
        </authorList>
    </citation>
    <scope>NUCLEOTIDE SEQUENCE</scope>
    <source>
        <strain evidence="3">CtmTa7</strain>
    </source>
</reference>
<protein>
    <submittedName>
        <fullName evidence="3">Uncharacterized protein</fullName>
    </submittedName>
</protein>
<name>A0A8S5RCK6_9VIRU</name>
<evidence type="ECO:0000256" key="1">
    <source>
        <dbReference type="SAM" id="Coils"/>
    </source>
</evidence>
<evidence type="ECO:0000313" key="3">
    <source>
        <dbReference type="EMBL" id="DAE28805.1"/>
    </source>
</evidence>
<keyword evidence="2" id="KW-0472">Membrane</keyword>
<feature type="transmembrane region" description="Helical" evidence="2">
    <location>
        <begin position="12"/>
        <end position="31"/>
    </location>
</feature>
<dbReference type="EMBL" id="BK059091">
    <property type="protein sequence ID" value="DAE28805.1"/>
    <property type="molecule type" value="Genomic_DNA"/>
</dbReference>